<dbReference type="PANTHER" id="PTHR11040">
    <property type="entry name" value="ZINC/IRON TRANSPORTER"/>
    <property type="match status" value="1"/>
</dbReference>
<feature type="region of interest" description="Disordered" evidence="5">
    <location>
        <begin position="238"/>
        <end position="274"/>
    </location>
</feature>
<dbReference type="Proteomes" id="UP001392437">
    <property type="component" value="Unassembled WGS sequence"/>
</dbReference>
<evidence type="ECO:0000256" key="1">
    <source>
        <dbReference type="ARBA" id="ARBA00004141"/>
    </source>
</evidence>
<dbReference type="AlphaFoldDB" id="A0AAW0R251"/>
<feature type="transmembrane region" description="Helical" evidence="6">
    <location>
        <begin position="407"/>
        <end position="427"/>
    </location>
</feature>
<dbReference type="Pfam" id="PF02535">
    <property type="entry name" value="Zip"/>
    <property type="match status" value="1"/>
</dbReference>
<name>A0AAW0R251_9PEZI</name>
<dbReference type="PANTHER" id="PTHR11040:SF55">
    <property type="entry name" value="MEMBRANE ZINC ION TRANSPORTER, PUTATIVE (AFU_ORTHOLOGUE AFUA_6G00470)-RELATED"/>
    <property type="match status" value="1"/>
</dbReference>
<feature type="transmembrane region" description="Helical" evidence="6">
    <location>
        <begin position="439"/>
        <end position="461"/>
    </location>
</feature>
<evidence type="ECO:0000256" key="4">
    <source>
        <dbReference type="ARBA" id="ARBA00023136"/>
    </source>
</evidence>
<dbReference type="EMBL" id="JAQQWP010000004">
    <property type="protein sequence ID" value="KAK8121320.1"/>
    <property type="molecule type" value="Genomic_DNA"/>
</dbReference>
<feature type="transmembrane region" description="Helical" evidence="6">
    <location>
        <begin position="169"/>
        <end position="190"/>
    </location>
</feature>
<keyword evidence="4 6" id="KW-0472">Membrane</keyword>
<evidence type="ECO:0000256" key="5">
    <source>
        <dbReference type="SAM" id="MobiDB-lite"/>
    </source>
</evidence>
<feature type="transmembrane region" description="Helical" evidence="6">
    <location>
        <begin position="210"/>
        <end position="232"/>
    </location>
</feature>
<sequence>MGLPIFEHEKSGQWSMEKRRDSRNEVRTLHDYSHHQLIANRVAPGAKLWTPERASWASWLLSSFAMSAVFTSLLSGRPLAMIQDLFLGAEPHLGGAWPETATTSSTTESTLHAPLERRASCQSGGADAASYNLPLRVGALFIILAVSSAACAFPILVVKLPGLRIPDTFFFAVRHFGTGVLIATAFVHLLPTAFTLLGDPCLSRFWTKDFQAMPGAIALFGIFVVTVIEMLLHPARRTPAGGEEEGEKKKENLPGGPAGRRAASSEVRAKRPVVGRSESIGRTLSNINNRASIDAIQACARRDDGASPPKEAVDEEAEDAEAGLPTSSLMVLSDQQKHRKEIMQIVLLEMGILFHSVFIGMALSVSIGGNEFVVLLIAIAFHQTFEGLALGARIAAIEWPEKSLQPIFMAVAYGCTTPVGQAIGLAARSAYSPESEVGLVLVGVMNAISAGLLTFASLVELLSEDLLSDESWRILRGRRRVCAFMLVVAGAFLMSLVGAWA</sequence>
<feature type="transmembrane region" description="Helical" evidence="6">
    <location>
        <begin position="373"/>
        <end position="395"/>
    </location>
</feature>
<dbReference type="GO" id="GO:0005886">
    <property type="term" value="C:plasma membrane"/>
    <property type="evidence" value="ECO:0007669"/>
    <property type="project" value="TreeGrafter"/>
</dbReference>
<keyword evidence="8" id="KW-1185">Reference proteome</keyword>
<keyword evidence="3 6" id="KW-1133">Transmembrane helix</keyword>
<feature type="transmembrane region" description="Helical" evidence="6">
    <location>
        <begin position="137"/>
        <end position="157"/>
    </location>
</feature>
<proteinExistence type="predicted"/>
<evidence type="ECO:0000313" key="8">
    <source>
        <dbReference type="Proteomes" id="UP001392437"/>
    </source>
</evidence>
<feature type="transmembrane region" description="Helical" evidence="6">
    <location>
        <begin position="481"/>
        <end position="500"/>
    </location>
</feature>
<evidence type="ECO:0000256" key="2">
    <source>
        <dbReference type="ARBA" id="ARBA00022692"/>
    </source>
</evidence>
<dbReference type="InterPro" id="IPR003689">
    <property type="entry name" value="ZIP"/>
</dbReference>
<gene>
    <name evidence="7" type="ORF">PG999_005440</name>
</gene>
<evidence type="ECO:0000256" key="3">
    <source>
        <dbReference type="ARBA" id="ARBA00022989"/>
    </source>
</evidence>
<protein>
    <submittedName>
        <fullName evidence="7">Zip-domain-containing protein</fullName>
    </submittedName>
</protein>
<reference evidence="7 8" key="1">
    <citation type="submission" date="2023-01" db="EMBL/GenBank/DDBJ databases">
        <title>Analysis of 21 Apiospora genomes using comparative genomics revels a genus with tremendous synthesis potential of carbohydrate active enzymes and secondary metabolites.</title>
        <authorList>
            <person name="Sorensen T."/>
        </authorList>
    </citation>
    <scope>NUCLEOTIDE SEQUENCE [LARGE SCALE GENOMIC DNA]</scope>
    <source>
        <strain evidence="7 8">CBS 117206</strain>
    </source>
</reference>
<dbReference type="GO" id="GO:0005385">
    <property type="term" value="F:zinc ion transmembrane transporter activity"/>
    <property type="evidence" value="ECO:0007669"/>
    <property type="project" value="TreeGrafter"/>
</dbReference>
<comment type="subcellular location">
    <subcellularLocation>
        <location evidence="1">Membrane</location>
        <topology evidence="1">Multi-pass membrane protein</topology>
    </subcellularLocation>
</comment>
<accession>A0AAW0R251</accession>
<evidence type="ECO:0000313" key="7">
    <source>
        <dbReference type="EMBL" id="KAK8121320.1"/>
    </source>
</evidence>
<feature type="transmembrane region" description="Helical" evidence="6">
    <location>
        <begin position="345"/>
        <end position="367"/>
    </location>
</feature>
<organism evidence="7 8">
    <name type="scientific">Apiospora kogelbergensis</name>
    <dbReference type="NCBI Taxonomy" id="1337665"/>
    <lineage>
        <taxon>Eukaryota</taxon>
        <taxon>Fungi</taxon>
        <taxon>Dikarya</taxon>
        <taxon>Ascomycota</taxon>
        <taxon>Pezizomycotina</taxon>
        <taxon>Sordariomycetes</taxon>
        <taxon>Xylariomycetidae</taxon>
        <taxon>Amphisphaeriales</taxon>
        <taxon>Apiosporaceae</taxon>
        <taxon>Apiospora</taxon>
    </lineage>
</organism>
<keyword evidence="2 6" id="KW-0812">Transmembrane</keyword>
<evidence type="ECO:0000256" key="6">
    <source>
        <dbReference type="SAM" id="Phobius"/>
    </source>
</evidence>
<comment type="caution">
    <text evidence="7">The sequence shown here is derived from an EMBL/GenBank/DDBJ whole genome shotgun (WGS) entry which is preliminary data.</text>
</comment>